<evidence type="ECO:0000256" key="1">
    <source>
        <dbReference type="PROSITE-ProRule" id="PRU00723"/>
    </source>
</evidence>
<keyword evidence="1" id="KW-0479">Metal-binding</keyword>
<evidence type="ECO:0000259" key="3">
    <source>
        <dbReference type="PROSITE" id="PS50103"/>
    </source>
</evidence>
<feature type="compositionally biased region" description="Pro residues" evidence="2">
    <location>
        <begin position="589"/>
        <end position="600"/>
    </location>
</feature>
<dbReference type="RefSeq" id="XP_050563425.1">
    <property type="nucleotide sequence ID" value="XM_050707468.1"/>
</dbReference>
<feature type="region of interest" description="Disordered" evidence="2">
    <location>
        <begin position="423"/>
        <end position="454"/>
    </location>
</feature>
<dbReference type="InterPro" id="IPR051412">
    <property type="entry name" value="Formin_Homology_Diaphanous_sf"/>
</dbReference>
<feature type="compositionally biased region" description="Polar residues" evidence="2">
    <location>
        <begin position="423"/>
        <end position="436"/>
    </location>
</feature>
<keyword evidence="4" id="KW-1185">Reference proteome</keyword>
<dbReference type="PANTHER" id="PTHR45691:SF6">
    <property type="entry name" value="PROTEIN DIAPHANOUS"/>
    <property type="match status" value="1"/>
</dbReference>
<keyword evidence="1" id="KW-0863">Zinc-finger</keyword>
<feature type="compositionally biased region" description="Polar residues" evidence="2">
    <location>
        <begin position="287"/>
        <end position="304"/>
    </location>
</feature>
<dbReference type="Proteomes" id="UP000829999">
    <property type="component" value="Chromosome 3"/>
</dbReference>
<feature type="compositionally biased region" description="Polar residues" evidence="2">
    <location>
        <begin position="625"/>
        <end position="634"/>
    </location>
</feature>
<name>A0A9R0EDT0_SPOFR</name>
<dbReference type="OrthoDB" id="250836at2759"/>
<feature type="region of interest" description="Disordered" evidence="2">
    <location>
        <begin position="522"/>
        <end position="545"/>
    </location>
</feature>
<feature type="compositionally biased region" description="Polar residues" evidence="2">
    <location>
        <begin position="603"/>
        <end position="614"/>
    </location>
</feature>
<feature type="domain" description="C3H1-type" evidence="3">
    <location>
        <begin position="7"/>
        <end position="34"/>
    </location>
</feature>
<feature type="region of interest" description="Disordered" evidence="2">
    <location>
        <begin position="231"/>
        <end position="398"/>
    </location>
</feature>
<dbReference type="Gene3D" id="4.10.1000.10">
    <property type="entry name" value="Zinc finger, CCCH-type"/>
    <property type="match status" value="1"/>
</dbReference>
<reference evidence="5" key="1">
    <citation type="submission" date="2025-08" db="UniProtKB">
        <authorList>
            <consortium name="RefSeq"/>
        </authorList>
    </citation>
    <scope>IDENTIFICATION</scope>
    <source>
        <tissue evidence="5">Whole larval tissue</tissue>
    </source>
</reference>
<dbReference type="GeneID" id="118274216"/>
<gene>
    <name evidence="5" type="primary">LOC118274216</name>
</gene>
<feature type="compositionally biased region" description="Pro residues" evidence="2">
    <location>
        <begin position="332"/>
        <end position="341"/>
    </location>
</feature>
<dbReference type="AlphaFoldDB" id="A0A9R0EDT0"/>
<proteinExistence type="predicted"/>
<dbReference type="GO" id="GO:0008270">
    <property type="term" value="F:zinc ion binding"/>
    <property type="evidence" value="ECO:0007669"/>
    <property type="project" value="UniProtKB-KW"/>
</dbReference>
<dbReference type="InterPro" id="IPR000571">
    <property type="entry name" value="Znf_CCCH"/>
</dbReference>
<feature type="compositionally biased region" description="Polar residues" evidence="2">
    <location>
        <begin position="666"/>
        <end position="679"/>
    </location>
</feature>
<keyword evidence="1" id="KW-0862">Zinc</keyword>
<dbReference type="GO" id="GO:0030041">
    <property type="term" value="P:actin filament polymerization"/>
    <property type="evidence" value="ECO:0007669"/>
    <property type="project" value="TreeGrafter"/>
</dbReference>
<feature type="compositionally biased region" description="Polar residues" evidence="2">
    <location>
        <begin position="144"/>
        <end position="153"/>
    </location>
</feature>
<feature type="compositionally biased region" description="Low complexity" evidence="2">
    <location>
        <begin position="238"/>
        <end position="249"/>
    </location>
</feature>
<feature type="region of interest" description="Disordered" evidence="2">
    <location>
        <begin position="131"/>
        <end position="156"/>
    </location>
</feature>
<feature type="zinc finger region" description="C3H1-type" evidence="1">
    <location>
        <begin position="7"/>
        <end position="34"/>
    </location>
</feature>
<feature type="compositionally biased region" description="Pro residues" evidence="2">
    <location>
        <begin position="647"/>
        <end position="660"/>
    </location>
</feature>
<feature type="region of interest" description="Disordered" evidence="2">
    <location>
        <begin position="586"/>
        <end position="679"/>
    </location>
</feature>
<evidence type="ECO:0000313" key="5">
    <source>
        <dbReference type="RefSeq" id="XP_050563425.1"/>
    </source>
</evidence>
<dbReference type="PANTHER" id="PTHR45691">
    <property type="entry name" value="PROTEIN DIAPHANOUS"/>
    <property type="match status" value="1"/>
</dbReference>
<sequence length="679" mass="73666">MALDSLDYIPELCRQFATGNCYLGPFCKYRHRVFLERLSDYAQICELNNCTRPECTNLHITKQEENLFRNEEVIPSKLVCRYTTMLSFLINEFGMEYVEAQTSLFEILSTVPPPERGQLLEHVMECLLQCSPPAQPPSPHRSPTTNTGSQQPAMTPVGAIQPQYPFPPPKLSGDMDTAVTQAPPYTPSSTCLGPMEWKRCKEEIKPQIPARTVVQTSHVRTHTNEARALLLAPPPSSSPLLLTSSTRTSYFEPGDNKRRKIVEDSPIADAPRSSAVSVTREPPTAPSPQSLTTNTPFSNKTSKGSDLVATDNTQRKPPAISSRRPTITTGPREPPTAPPPQSFTTNTPFSNKKSKGSDLVATDVPMKTQRKPPAISSRRPSVATGPREPPTAPSPQSLTVNTMATKKVSKCFDLVTTELKTNQKPTTISPRRSSAVTVPRELPIGPSSPQSLTTNTMISKKTSKGYDLVITEGKTNQNPPTINSQRASVMNIPRESPASASPPSSPQQLSTNTMIFNKMTSFSSDPSSVAEIKTEPKSPTTLLPPLLAPQSLTVTTNSSNSSCIDTEIDADPRLSPYMILEELRGALQLPPPPPPPPLPAPQSLTVTTNSTGSSFIDIKTELKSTTDSPRSPSMSIPRASPLVFPQVAPPPPPPPSPPPTSLSQSLMTTFNSPDLSLIE</sequence>
<dbReference type="PROSITE" id="PS50103">
    <property type="entry name" value="ZF_C3H1"/>
    <property type="match status" value="1"/>
</dbReference>
<feature type="compositionally biased region" description="Polar residues" evidence="2">
    <location>
        <begin position="342"/>
        <end position="351"/>
    </location>
</feature>
<protein>
    <submittedName>
        <fullName evidence="5">Proteoglycan 4</fullName>
    </submittedName>
</protein>
<evidence type="ECO:0000256" key="2">
    <source>
        <dbReference type="SAM" id="MobiDB-lite"/>
    </source>
</evidence>
<organism evidence="4 5">
    <name type="scientific">Spodoptera frugiperda</name>
    <name type="common">Fall armyworm</name>
    <dbReference type="NCBI Taxonomy" id="7108"/>
    <lineage>
        <taxon>Eukaryota</taxon>
        <taxon>Metazoa</taxon>
        <taxon>Ecdysozoa</taxon>
        <taxon>Arthropoda</taxon>
        <taxon>Hexapoda</taxon>
        <taxon>Insecta</taxon>
        <taxon>Pterygota</taxon>
        <taxon>Neoptera</taxon>
        <taxon>Endopterygota</taxon>
        <taxon>Lepidoptera</taxon>
        <taxon>Glossata</taxon>
        <taxon>Ditrysia</taxon>
        <taxon>Noctuoidea</taxon>
        <taxon>Noctuidae</taxon>
        <taxon>Amphipyrinae</taxon>
        <taxon>Spodoptera</taxon>
    </lineage>
</organism>
<dbReference type="GO" id="GO:0005884">
    <property type="term" value="C:actin filament"/>
    <property type="evidence" value="ECO:0007669"/>
    <property type="project" value="TreeGrafter"/>
</dbReference>
<dbReference type="SMART" id="SM00356">
    <property type="entry name" value="ZnF_C3H1"/>
    <property type="match status" value="1"/>
</dbReference>
<accession>A0A9R0EDT0</accession>
<evidence type="ECO:0000313" key="4">
    <source>
        <dbReference type="Proteomes" id="UP000829999"/>
    </source>
</evidence>